<keyword evidence="2" id="KW-1185">Reference proteome</keyword>
<dbReference type="EMBL" id="BMAU01021201">
    <property type="protein sequence ID" value="GFX97959.1"/>
    <property type="molecule type" value="Genomic_DNA"/>
</dbReference>
<gene>
    <name evidence="1" type="ORF">TNCV_4906101</name>
</gene>
<comment type="caution">
    <text evidence="1">The sequence shown here is derived from an EMBL/GenBank/DDBJ whole genome shotgun (WGS) entry which is preliminary data.</text>
</comment>
<dbReference type="Gene3D" id="3.30.420.10">
    <property type="entry name" value="Ribonuclease H-like superfamily/Ribonuclease H"/>
    <property type="match status" value="1"/>
</dbReference>
<reference evidence="1" key="1">
    <citation type="submission" date="2020-08" db="EMBL/GenBank/DDBJ databases">
        <title>Multicomponent nature underlies the extraordinary mechanical properties of spider dragline silk.</title>
        <authorList>
            <person name="Kono N."/>
            <person name="Nakamura H."/>
            <person name="Mori M."/>
            <person name="Yoshida Y."/>
            <person name="Ohtoshi R."/>
            <person name="Malay A.D."/>
            <person name="Moran D.A.P."/>
            <person name="Tomita M."/>
            <person name="Numata K."/>
            <person name="Arakawa K."/>
        </authorList>
    </citation>
    <scope>NUCLEOTIDE SEQUENCE</scope>
</reference>
<sequence length="100" mass="11409">MQRLSCPAYSPDMSPIEHVWDLFGRCLARDLRPAASKDELLLRIQAIWRVQRVANKHKPINLISTHERNTYAAGRCVIDGPYVNIRIQSRGSAKCGTMFQ</sequence>
<evidence type="ECO:0000313" key="1">
    <source>
        <dbReference type="EMBL" id="GFX97959.1"/>
    </source>
</evidence>
<name>A0A8X6RSB2_TRICX</name>
<protein>
    <submittedName>
        <fullName evidence="1">Uncharacterized protein</fullName>
    </submittedName>
</protein>
<proteinExistence type="predicted"/>
<dbReference type="Proteomes" id="UP000887159">
    <property type="component" value="Unassembled WGS sequence"/>
</dbReference>
<organism evidence="1 2">
    <name type="scientific">Trichonephila clavipes</name>
    <name type="common">Golden silk orbweaver</name>
    <name type="synonym">Nephila clavipes</name>
    <dbReference type="NCBI Taxonomy" id="2585209"/>
    <lineage>
        <taxon>Eukaryota</taxon>
        <taxon>Metazoa</taxon>
        <taxon>Ecdysozoa</taxon>
        <taxon>Arthropoda</taxon>
        <taxon>Chelicerata</taxon>
        <taxon>Arachnida</taxon>
        <taxon>Araneae</taxon>
        <taxon>Araneomorphae</taxon>
        <taxon>Entelegynae</taxon>
        <taxon>Araneoidea</taxon>
        <taxon>Nephilidae</taxon>
        <taxon>Trichonephila</taxon>
    </lineage>
</organism>
<accession>A0A8X6RSB2</accession>
<dbReference type="AlphaFoldDB" id="A0A8X6RSB2"/>
<evidence type="ECO:0000313" key="2">
    <source>
        <dbReference type="Proteomes" id="UP000887159"/>
    </source>
</evidence>
<dbReference type="GO" id="GO:0003676">
    <property type="term" value="F:nucleic acid binding"/>
    <property type="evidence" value="ECO:0007669"/>
    <property type="project" value="InterPro"/>
</dbReference>
<dbReference type="InterPro" id="IPR036397">
    <property type="entry name" value="RNaseH_sf"/>
</dbReference>